<name>A0A316V426_9BASI</name>
<comment type="subcellular location">
    <subcellularLocation>
        <location evidence="1">Endomembrane system</location>
    </subcellularLocation>
</comment>
<dbReference type="InterPro" id="IPR017105">
    <property type="entry name" value="AP3_complex_dsu"/>
</dbReference>
<dbReference type="InParanoid" id="A0A316V426"/>
<evidence type="ECO:0000256" key="1">
    <source>
        <dbReference type="ARBA" id="ARBA00004308"/>
    </source>
</evidence>
<dbReference type="RefSeq" id="XP_025352611.1">
    <property type="nucleotide sequence ID" value="XM_025501942.1"/>
</dbReference>
<keyword evidence="3" id="KW-0813">Transport</keyword>
<evidence type="ECO:0000256" key="5">
    <source>
        <dbReference type="ARBA" id="ARBA00022927"/>
    </source>
</evidence>
<dbReference type="OrthoDB" id="10264595at2759"/>
<gene>
    <name evidence="9" type="ORF">FA14DRAFT_192541</name>
</gene>
<dbReference type="GO" id="GO:0030123">
    <property type="term" value="C:AP-3 adaptor complex"/>
    <property type="evidence" value="ECO:0007669"/>
    <property type="project" value="InterPro"/>
</dbReference>
<evidence type="ECO:0000256" key="6">
    <source>
        <dbReference type="ARBA" id="ARBA00023136"/>
    </source>
</evidence>
<keyword evidence="6" id="KW-0472">Membrane</keyword>
<dbReference type="PANTHER" id="PTHR22781:SF12">
    <property type="entry name" value="AP-3 COMPLEX SUBUNIT DELTA-1"/>
    <property type="match status" value="1"/>
</dbReference>
<keyword evidence="10" id="KW-1185">Reference proteome</keyword>
<evidence type="ECO:0000256" key="3">
    <source>
        <dbReference type="ARBA" id="ARBA00022448"/>
    </source>
</evidence>
<dbReference type="Gene3D" id="1.25.10.10">
    <property type="entry name" value="Leucine-rich Repeat Variant"/>
    <property type="match status" value="1"/>
</dbReference>
<protein>
    <submittedName>
        <fullName evidence="9">Adaptor protein complex AP-3 delta subunit</fullName>
    </submittedName>
</protein>
<keyword evidence="5" id="KW-0653">Protein transport</keyword>
<dbReference type="STRING" id="1280837.A0A316V426"/>
<feature type="region of interest" description="Disordered" evidence="7">
    <location>
        <begin position="616"/>
        <end position="639"/>
    </location>
</feature>
<organism evidence="9 10">
    <name type="scientific">Meira miltonrushii</name>
    <dbReference type="NCBI Taxonomy" id="1280837"/>
    <lineage>
        <taxon>Eukaryota</taxon>
        <taxon>Fungi</taxon>
        <taxon>Dikarya</taxon>
        <taxon>Basidiomycota</taxon>
        <taxon>Ustilaginomycotina</taxon>
        <taxon>Exobasidiomycetes</taxon>
        <taxon>Exobasidiales</taxon>
        <taxon>Brachybasidiaceae</taxon>
        <taxon>Meira</taxon>
    </lineage>
</organism>
<sequence length="826" mass="91589">MFERSLSSLIKGLRSHRGKDEARYVATLMDEIKMEVRSGDMEIKAEAILKLTYLQMLGYAPSNASFHMLEVMASPRFHLKHVGYLAASQTFTQDTDVLILATNMVKKDLRSSSSLDIAVALNGLSHILTPDLAQHLSSDVITLLTHTKPVIRKRALLVLHSIILQYPPALEQALPKIAERLDDPDNGVVSATVNIVCELARRDEKIAKAFLPLSPQLFHLLTNSTNNWMLIKIVKLFGVLTPLEPRLAKKLLPPITTLITTTPAMSLLYECMHTVIIGGMLEGTGGDELAATCSEKLGVFLEDDDQNLRYIALLALVKILPTHPHLVAVHQDSIFESMDDEDLSIRFRALDLVSGMASRENFVDIVEQQLRYLDPSKTVPKPPSAAQALRQAMQANGAVANAPSTSWITASYRLEIINRILDLGSQDTYTNIVDFEWYVDVLVRLQQLAGNAVGFRIQEQLIDISARVRAIRPHAIYKLKQVIEDFNFIDGRSGESGQELLILRAAAWICGEYCQHVAYPPAIISLLLRSETLKVCDGVTRAMVVHNAIKLFAWWLLEQGRQWTEDKLKDVQTVTNEVASSIESTLAIANDIELEERLSEFNVLVNILQGDLQNRTQVGTEKDSQKDVQQDAAKESPSAPKSLQLLSPLFFGHALGPVAKKAQSKVAVPSGLDLDTWFVEPAGIRIIDEWEAEEAAKKAEAKAAGGKTKRKGSESEKTADSQERRKLKAERLKRQSESPFYLGSKPGQTKAQPANLIDDQGDDIDSIPIVQLQLDEKVNEAKTPPIIPQQEEEEMPDAAEVENVAVRKAVSKKKKRSKGVSEATLQ</sequence>
<dbReference type="SUPFAM" id="SSF48371">
    <property type="entry name" value="ARM repeat"/>
    <property type="match status" value="1"/>
</dbReference>
<dbReference type="GO" id="GO:0006623">
    <property type="term" value="P:protein targeting to vacuole"/>
    <property type="evidence" value="ECO:0007669"/>
    <property type="project" value="TreeGrafter"/>
</dbReference>
<reference evidence="9 10" key="1">
    <citation type="journal article" date="2018" name="Mol. Biol. Evol.">
        <title>Broad Genomic Sampling Reveals a Smut Pathogenic Ancestry of the Fungal Clade Ustilaginomycotina.</title>
        <authorList>
            <person name="Kijpornyongpan T."/>
            <person name="Mondo S.J."/>
            <person name="Barry K."/>
            <person name="Sandor L."/>
            <person name="Lee J."/>
            <person name="Lipzen A."/>
            <person name="Pangilinan J."/>
            <person name="LaButti K."/>
            <person name="Hainaut M."/>
            <person name="Henrissat B."/>
            <person name="Grigoriev I.V."/>
            <person name="Spatafora J.W."/>
            <person name="Aime M.C."/>
        </authorList>
    </citation>
    <scope>NUCLEOTIDE SEQUENCE [LARGE SCALE GENOMIC DNA]</scope>
    <source>
        <strain evidence="9 10">MCA 3882</strain>
    </source>
</reference>
<dbReference type="PIRSF" id="PIRSF037092">
    <property type="entry name" value="AP3_complex_delta"/>
    <property type="match status" value="1"/>
</dbReference>
<dbReference type="EMBL" id="KZ819606">
    <property type="protein sequence ID" value="PWN32309.1"/>
    <property type="molecule type" value="Genomic_DNA"/>
</dbReference>
<feature type="domain" description="Clathrin/coatomer adaptor adaptin-like N-terminal" evidence="8">
    <location>
        <begin position="25"/>
        <end position="601"/>
    </location>
</feature>
<evidence type="ECO:0000256" key="7">
    <source>
        <dbReference type="SAM" id="MobiDB-lite"/>
    </source>
</evidence>
<dbReference type="GO" id="GO:0010008">
    <property type="term" value="C:endosome membrane"/>
    <property type="evidence" value="ECO:0007669"/>
    <property type="project" value="TreeGrafter"/>
</dbReference>
<dbReference type="FunCoup" id="A0A316V426">
    <property type="interactions" value="327"/>
</dbReference>
<evidence type="ECO:0000256" key="4">
    <source>
        <dbReference type="ARBA" id="ARBA00022737"/>
    </source>
</evidence>
<accession>A0A316V426</accession>
<dbReference type="GeneID" id="37023723"/>
<feature type="region of interest" description="Disordered" evidence="7">
    <location>
        <begin position="698"/>
        <end position="762"/>
    </location>
</feature>
<keyword evidence="4" id="KW-0677">Repeat</keyword>
<dbReference type="AlphaFoldDB" id="A0A316V426"/>
<evidence type="ECO:0000313" key="10">
    <source>
        <dbReference type="Proteomes" id="UP000245771"/>
    </source>
</evidence>
<comment type="similarity">
    <text evidence="2">Belongs to the adaptor complexes large subunit family.</text>
</comment>
<dbReference type="Pfam" id="PF01602">
    <property type="entry name" value="Adaptin_N"/>
    <property type="match status" value="1"/>
</dbReference>
<proteinExistence type="inferred from homology"/>
<dbReference type="PANTHER" id="PTHR22781">
    <property type="entry name" value="DELTA ADAPTIN-RELATED"/>
    <property type="match status" value="1"/>
</dbReference>
<dbReference type="InterPro" id="IPR011989">
    <property type="entry name" value="ARM-like"/>
</dbReference>
<feature type="compositionally biased region" description="Basic and acidic residues" evidence="7">
    <location>
        <begin position="711"/>
        <end position="736"/>
    </location>
</feature>
<dbReference type="InterPro" id="IPR002553">
    <property type="entry name" value="Clathrin/coatomer_adapt-like_N"/>
</dbReference>
<dbReference type="InterPro" id="IPR016024">
    <property type="entry name" value="ARM-type_fold"/>
</dbReference>
<evidence type="ECO:0000259" key="8">
    <source>
        <dbReference type="Pfam" id="PF01602"/>
    </source>
</evidence>
<evidence type="ECO:0000313" key="9">
    <source>
        <dbReference type="EMBL" id="PWN32309.1"/>
    </source>
</evidence>
<dbReference type="Proteomes" id="UP000245771">
    <property type="component" value="Unassembled WGS sequence"/>
</dbReference>
<evidence type="ECO:0000256" key="2">
    <source>
        <dbReference type="ARBA" id="ARBA00006613"/>
    </source>
</evidence>
<feature type="compositionally biased region" description="Basic and acidic residues" evidence="7">
    <location>
        <begin position="620"/>
        <end position="634"/>
    </location>
</feature>
<dbReference type="GO" id="GO:0006896">
    <property type="term" value="P:Golgi to vacuole transport"/>
    <property type="evidence" value="ECO:0007669"/>
    <property type="project" value="TreeGrafter"/>
</dbReference>